<evidence type="ECO:0000313" key="12">
    <source>
        <dbReference type="WBParaSite" id="ACRNAN_scaffold698.g9658.t1"/>
    </source>
</evidence>
<dbReference type="Proteomes" id="UP000887540">
    <property type="component" value="Unplaced"/>
</dbReference>
<name>A0A914EC39_9BILA</name>
<dbReference type="Gene3D" id="3.40.390.10">
    <property type="entry name" value="Collagenase (Catalytic Domain)"/>
    <property type="match status" value="1"/>
</dbReference>
<proteinExistence type="predicted"/>
<dbReference type="SUPFAM" id="SSF49854">
    <property type="entry name" value="Spermadhesin, CUB domain"/>
    <property type="match status" value="1"/>
</dbReference>
<dbReference type="GO" id="GO:0004222">
    <property type="term" value="F:metalloendopeptidase activity"/>
    <property type="evidence" value="ECO:0007669"/>
    <property type="project" value="InterPro"/>
</dbReference>
<dbReference type="InterPro" id="IPR024079">
    <property type="entry name" value="MetalloPept_cat_dom_sf"/>
</dbReference>
<dbReference type="GO" id="GO:0006508">
    <property type="term" value="P:proteolysis"/>
    <property type="evidence" value="ECO:0007669"/>
    <property type="project" value="UniProtKB-KW"/>
</dbReference>
<feature type="signal peptide" evidence="9">
    <location>
        <begin position="1"/>
        <end position="21"/>
    </location>
</feature>
<evidence type="ECO:0000256" key="2">
    <source>
        <dbReference type="ARBA" id="ARBA00022670"/>
    </source>
</evidence>
<dbReference type="Gene3D" id="2.60.120.290">
    <property type="entry name" value="Spermadhesin, CUB domain"/>
    <property type="match status" value="1"/>
</dbReference>
<evidence type="ECO:0000256" key="9">
    <source>
        <dbReference type="SAM" id="SignalP"/>
    </source>
</evidence>
<evidence type="ECO:0000256" key="7">
    <source>
        <dbReference type="ARBA" id="ARBA00023157"/>
    </source>
</evidence>
<dbReference type="GO" id="GO:0046872">
    <property type="term" value="F:metal ion binding"/>
    <property type="evidence" value="ECO:0007669"/>
    <property type="project" value="UniProtKB-KW"/>
</dbReference>
<dbReference type="Pfam" id="PF00431">
    <property type="entry name" value="CUB"/>
    <property type="match status" value="1"/>
</dbReference>
<evidence type="ECO:0000256" key="6">
    <source>
        <dbReference type="ARBA" id="ARBA00023049"/>
    </source>
</evidence>
<dbReference type="Pfam" id="PF01400">
    <property type="entry name" value="Astacin"/>
    <property type="match status" value="1"/>
</dbReference>
<evidence type="ECO:0000256" key="3">
    <source>
        <dbReference type="ARBA" id="ARBA00022723"/>
    </source>
</evidence>
<dbReference type="InterPro" id="IPR000859">
    <property type="entry name" value="CUB_dom"/>
</dbReference>
<evidence type="ECO:0000256" key="4">
    <source>
        <dbReference type="ARBA" id="ARBA00022801"/>
    </source>
</evidence>
<feature type="chain" id="PRO_5037479012" evidence="9">
    <location>
        <begin position="22"/>
        <end position="326"/>
    </location>
</feature>
<protein>
    <submittedName>
        <fullName evidence="12">CUB domain-containing protein</fullName>
    </submittedName>
</protein>
<dbReference type="InterPro" id="IPR035914">
    <property type="entry name" value="Sperma_CUB_dom_sf"/>
</dbReference>
<feature type="domain" description="CUB" evidence="10">
    <location>
        <begin position="166"/>
        <end position="286"/>
    </location>
</feature>
<keyword evidence="7" id="KW-1015">Disulfide bond</keyword>
<keyword evidence="2" id="KW-0645">Protease</keyword>
<evidence type="ECO:0000313" key="11">
    <source>
        <dbReference type="Proteomes" id="UP000887540"/>
    </source>
</evidence>
<accession>A0A914EC39</accession>
<reference evidence="12" key="1">
    <citation type="submission" date="2022-11" db="UniProtKB">
        <authorList>
            <consortium name="WormBaseParasite"/>
        </authorList>
    </citation>
    <scope>IDENTIFICATION</scope>
</reference>
<evidence type="ECO:0000256" key="1">
    <source>
        <dbReference type="ARBA" id="ARBA00022536"/>
    </source>
</evidence>
<dbReference type="WBParaSite" id="ACRNAN_scaffold698.g9658.t1">
    <property type="protein sequence ID" value="ACRNAN_scaffold698.g9658.t1"/>
    <property type="gene ID" value="ACRNAN_scaffold698.g9658"/>
</dbReference>
<organism evidence="11 12">
    <name type="scientific">Acrobeloides nanus</name>
    <dbReference type="NCBI Taxonomy" id="290746"/>
    <lineage>
        <taxon>Eukaryota</taxon>
        <taxon>Metazoa</taxon>
        <taxon>Ecdysozoa</taxon>
        <taxon>Nematoda</taxon>
        <taxon>Chromadorea</taxon>
        <taxon>Rhabditida</taxon>
        <taxon>Tylenchina</taxon>
        <taxon>Cephalobomorpha</taxon>
        <taxon>Cephaloboidea</taxon>
        <taxon>Cephalobidae</taxon>
        <taxon>Acrobeloides</taxon>
    </lineage>
</organism>
<keyword evidence="11" id="KW-1185">Reference proteome</keyword>
<dbReference type="PROSITE" id="PS01180">
    <property type="entry name" value="CUB"/>
    <property type="match status" value="1"/>
</dbReference>
<evidence type="ECO:0000256" key="5">
    <source>
        <dbReference type="ARBA" id="ARBA00022833"/>
    </source>
</evidence>
<keyword evidence="3" id="KW-0479">Metal-binding</keyword>
<sequence length="326" mass="36618">MLSINLLILIFSIFCISINDGRIIHYYFDEDNEERVNECIINAIDHLTEETCLQFVRSQVPKDSILFLDSGHCSWQETNNTVHLGVNCINDAMCSQIIARALTNDRPYPLVSRILNLKYNCTDKCTILCENGGSITGDCTCECGYGFTGDRCERLKGEALFTDTSCGIRDDDDDGTIALSSFPGNAPKQTYCQWLIKADEPWENIEFEIVELDLDNENLLPSQKCGDSFVIFGSSSVQNPIPCNSEGSAILGQKYRSDSNWLFIELRANAYSLRQHKGPLIKYNVVNEDGPNNIRTFSSEQVSTSTSTFIASFWTLLMTAIFRIAH</sequence>
<dbReference type="AlphaFoldDB" id="A0A914EC39"/>
<keyword evidence="6" id="KW-0482">Metalloprotease</keyword>
<evidence type="ECO:0000259" key="10">
    <source>
        <dbReference type="PROSITE" id="PS01180"/>
    </source>
</evidence>
<dbReference type="InterPro" id="IPR001506">
    <property type="entry name" value="Peptidase_M12A"/>
</dbReference>
<comment type="caution">
    <text evidence="8">Lacks conserved residue(s) required for the propagation of feature annotation.</text>
</comment>
<evidence type="ECO:0000256" key="8">
    <source>
        <dbReference type="PROSITE-ProRule" id="PRU00059"/>
    </source>
</evidence>
<keyword evidence="4" id="KW-0378">Hydrolase</keyword>
<keyword evidence="9" id="KW-0732">Signal</keyword>
<keyword evidence="1" id="KW-0245">EGF-like domain</keyword>
<keyword evidence="5" id="KW-0862">Zinc</keyword>